<dbReference type="SFLD" id="SFLDG00002">
    <property type="entry name" value="C1.7:_P-type_atpase_like"/>
    <property type="match status" value="1"/>
</dbReference>
<evidence type="ECO:0000259" key="19">
    <source>
        <dbReference type="SMART" id="SM00831"/>
    </source>
</evidence>
<dbReference type="InterPro" id="IPR044492">
    <property type="entry name" value="P_typ_ATPase_HD_dom"/>
</dbReference>
<dbReference type="InterPro" id="IPR001757">
    <property type="entry name" value="P_typ_ATPase"/>
</dbReference>
<evidence type="ECO:0000256" key="17">
    <source>
        <dbReference type="ARBA" id="ARBA00047330"/>
    </source>
</evidence>
<comment type="catalytic activity">
    <reaction evidence="17">
        <text>Mn(2+)(in) + ATP + H2O = Mn(2+)(out) + ADP + phosphate + H(+)</text>
        <dbReference type="Rhea" id="RHEA:66820"/>
        <dbReference type="ChEBI" id="CHEBI:15377"/>
        <dbReference type="ChEBI" id="CHEBI:15378"/>
        <dbReference type="ChEBI" id="CHEBI:29035"/>
        <dbReference type="ChEBI" id="CHEBI:30616"/>
        <dbReference type="ChEBI" id="CHEBI:43474"/>
        <dbReference type="ChEBI" id="CHEBI:456216"/>
    </reaction>
    <physiologicalReaction direction="left-to-right" evidence="17">
        <dbReference type="Rhea" id="RHEA:66821"/>
    </physiologicalReaction>
</comment>
<comment type="caution">
    <text evidence="18">Lacks conserved residue(s) required for the propagation of feature annotation.</text>
</comment>
<dbReference type="Pfam" id="PF00690">
    <property type="entry name" value="Cation_ATPase_N"/>
    <property type="match status" value="1"/>
</dbReference>
<keyword evidence="4 18" id="KW-0109">Calcium transport</keyword>
<evidence type="ECO:0000256" key="8">
    <source>
        <dbReference type="ARBA" id="ARBA00022837"/>
    </source>
</evidence>
<dbReference type="InterPro" id="IPR008250">
    <property type="entry name" value="ATPase_P-typ_transduc_dom_A_sf"/>
</dbReference>
<protein>
    <recommendedName>
        <fullName evidence="18">Calcium-transporting ATPase</fullName>
        <ecNumber evidence="18">7.2.2.10</ecNumber>
    </recommendedName>
</protein>
<dbReference type="Pfam" id="PF00122">
    <property type="entry name" value="E1-E2_ATPase"/>
    <property type="match status" value="1"/>
</dbReference>
<keyword evidence="10" id="KW-0460">Magnesium</keyword>
<evidence type="ECO:0000256" key="18">
    <source>
        <dbReference type="RuleBase" id="RU361146"/>
    </source>
</evidence>
<keyword evidence="21" id="KW-1185">Reference proteome</keyword>
<feature type="transmembrane region" description="Helical" evidence="18">
    <location>
        <begin position="902"/>
        <end position="919"/>
    </location>
</feature>
<proteinExistence type="inferred from homology"/>
<keyword evidence="13" id="KW-0333">Golgi apparatus</keyword>
<dbReference type="NCBIfam" id="TIGR01494">
    <property type="entry name" value="ATPase_P-type"/>
    <property type="match status" value="2"/>
</dbReference>
<dbReference type="GO" id="GO:0005524">
    <property type="term" value="F:ATP binding"/>
    <property type="evidence" value="ECO:0007669"/>
    <property type="project" value="UniProtKB-KW"/>
</dbReference>
<organism evidence="20 21">
    <name type="scientific">Stichopus japonicus</name>
    <name type="common">Sea cucumber</name>
    <dbReference type="NCBI Taxonomy" id="307972"/>
    <lineage>
        <taxon>Eukaryota</taxon>
        <taxon>Metazoa</taxon>
        <taxon>Echinodermata</taxon>
        <taxon>Eleutherozoa</taxon>
        <taxon>Echinozoa</taxon>
        <taxon>Holothuroidea</taxon>
        <taxon>Aspidochirotacea</taxon>
        <taxon>Aspidochirotida</taxon>
        <taxon>Stichopodidae</taxon>
        <taxon>Apostichopus</taxon>
    </lineage>
</organism>
<dbReference type="FunFam" id="3.40.50.1000:FF:000001">
    <property type="entry name" value="Phospholipid-transporting ATPase IC"/>
    <property type="match status" value="1"/>
</dbReference>
<dbReference type="PRINTS" id="PR00119">
    <property type="entry name" value="CATATPASE"/>
</dbReference>
<evidence type="ECO:0000313" key="21">
    <source>
        <dbReference type="Proteomes" id="UP000230750"/>
    </source>
</evidence>
<dbReference type="InterPro" id="IPR023298">
    <property type="entry name" value="ATPase_P-typ_TM_dom_sf"/>
</dbReference>
<evidence type="ECO:0000256" key="13">
    <source>
        <dbReference type="ARBA" id="ARBA00023034"/>
    </source>
</evidence>
<dbReference type="FunFam" id="2.70.150.10:FF:000008">
    <property type="entry name" value="Calcium-transporting ATPase"/>
    <property type="match status" value="1"/>
</dbReference>
<dbReference type="InterPro" id="IPR004014">
    <property type="entry name" value="ATPase_P-typ_cation-transptr_N"/>
</dbReference>
<evidence type="ECO:0000256" key="4">
    <source>
        <dbReference type="ARBA" id="ARBA00022568"/>
    </source>
</evidence>
<dbReference type="Gene3D" id="3.40.1110.10">
    <property type="entry name" value="Calcium-transporting ATPase, cytoplasmic domain N"/>
    <property type="match status" value="1"/>
</dbReference>
<dbReference type="GO" id="GO:0016887">
    <property type="term" value="F:ATP hydrolysis activity"/>
    <property type="evidence" value="ECO:0007669"/>
    <property type="project" value="InterPro"/>
</dbReference>
<evidence type="ECO:0000256" key="15">
    <source>
        <dbReference type="ARBA" id="ARBA00023136"/>
    </source>
</evidence>
<dbReference type="STRING" id="307972.A0A2G8LJP0"/>
<dbReference type="GO" id="GO:0005388">
    <property type="term" value="F:P-type calcium transporter activity"/>
    <property type="evidence" value="ECO:0007669"/>
    <property type="project" value="UniProtKB-EC"/>
</dbReference>
<evidence type="ECO:0000256" key="10">
    <source>
        <dbReference type="ARBA" id="ARBA00022842"/>
    </source>
</evidence>
<keyword evidence="3 18" id="KW-0813">Transport</keyword>
<evidence type="ECO:0000256" key="12">
    <source>
        <dbReference type="ARBA" id="ARBA00022989"/>
    </source>
</evidence>
<keyword evidence="6" id="KW-0479">Metal-binding</keyword>
<dbReference type="Pfam" id="PF00689">
    <property type="entry name" value="Cation_ATPase_C"/>
    <property type="match status" value="1"/>
</dbReference>
<dbReference type="GO" id="GO:0005794">
    <property type="term" value="C:Golgi apparatus"/>
    <property type="evidence" value="ECO:0007669"/>
    <property type="project" value="UniProtKB-SubCell"/>
</dbReference>
<evidence type="ECO:0000256" key="14">
    <source>
        <dbReference type="ARBA" id="ARBA00023065"/>
    </source>
</evidence>
<keyword evidence="11" id="KW-1278">Translocase</keyword>
<feature type="transmembrane region" description="Helical" evidence="18">
    <location>
        <begin position="931"/>
        <end position="949"/>
    </location>
</feature>
<evidence type="ECO:0000313" key="20">
    <source>
        <dbReference type="EMBL" id="PIK60461.1"/>
    </source>
</evidence>
<feature type="transmembrane region" description="Helical" evidence="18">
    <location>
        <begin position="833"/>
        <end position="853"/>
    </location>
</feature>
<dbReference type="SUPFAM" id="SSF81653">
    <property type="entry name" value="Calcium ATPase, transduction domain A"/>
    <property type="match status" value="1"/>
</dbReference>
<keyword evidence="9 18" id="KW-0067">ATP-binding</keyword>
<dbReference type="GO" id="GO:0046872">
    <property type="term" value="F:metal ion binding"/>
    <property type="evidence" value="ECO:0007669"/>
    <property type="project" value="UniProtKB-KW"/>
</dbReference>
<comment type="caution">
    <text evidence="20">The sequence shown here is derived from an EMBL/GenBank/DDBJ whole genome shotgun (WGS) entry which is preliminary data.</text>
</comment>
<dbReference type="Pfam" id="PF13246">
    <property type="entry name" value="Cation_ATPase"/>
    <property type="match status" value="1"/>
</dbReference>
<dbReference type="SFLD" id="SFLDF00027">
    <property type="entry name" value="p-type_atpase"/>
    <property type="match status" value="1"/>
</dbReference>
<evidence type="ECO:0000256" key="3">
    <source>
        <dbReference type="ARBA" id="ARBA00022448"/>
    </source>
</evidence>
<dbReference type="OrthoDB" id="3352408at2759"/>
<evidence type="ECO:0000256" key="7">
    <source>
        <dbReference type="ARBA" id="ARBA00022741"/>
    </source>
</evidence>
<name>A0A2G8LJP0_STIJA</name>
<keyword evidence="8 18" id="KW-0106">Calcium</keyword>
<dbReference type="GO" id="GO:0140613">
    <property type="term" value="F:P-type manganese transporter activity"/>
    <property type="evidence" value="ECO:0007669"/>
    <property type="project" value="RHEA"/>
</dbReference>
<keyword evidence="5 18" id="KW-0812">Transmembrane</keyword>
<dbReference type="GO" id="GO:0016020">
    <property type="term" value="C:membrane"/>
    <property type="evidence" value="ECO:0007669"/>
    <property type="project" value="UniProtKB-SubCell"/>
</dbReference>
<dbReference type="AlphaFoldDB" id="A0A2G8LJP0"/>
<dbReference type="SUPFAM" id="SSF56784">
    <property type="entry name" value="HAD-like"/>
    <property type="match status" value="1"/>
</dbReference>
<comment type="similarity">
    <text evidence="2">Belongs to the cation transport ATPase (P-type) (TC 3.A.3) family. Type IIA subfamily.</text>
</comment>
<dbReference type="InterPro" id="IPR036412">
    <property type="entry name" value="HAD-like_sf"/>
</dbReference>
<keyword evidence="14 18" id="KW-0406">Ion transport</keyword>
<reference evidence="20 21" key="1">
    <citation type="journal article" date="2017" name="PLoS Biol.">
        <title>The sea cucumber genome provides insights into morphological evolution and visceral regeneration.</title>
        <authorList>
            <person name="Zhang X."/>
            <person name="Sun L."/>
            <person name="Yuan J."/>
            <person name="Sun Y."/>
            <person name="Gao Y."/>
            <person name="Zhang L."/>
            <person name="Li S."/>
            <person name="Dai H."/>
            <person name="Hamel J.F."/>
            <person name="Liu C."/>
            <person name="Yu Y."/>
            <person name="Liu S."/>
            <person name="Lin W."/>
            <person name="Guo K."/>
            <person name="Jin S."/>
            <person name="Xu P."/>
            <person name="Storey K.B."/>
            <person name="Huan P."/>
            <person name="Zhang T."/>
            <person name="Zhou Y."/>
            <person name="Zhang J."/>
            <person name="Lin C."/>
            <person name="Li X."/>
            <person name="Xing L."/>
            <person name="Huo D."/>
            <person name="Sun M."/>
            <person name="Wang L."/>
            <person name="Mercier A."/>
            <person name="Li F."/>
            <person name="Yang H."/>
            <person name="Xiang J."/>
        </authorList>
    </citation>
    <scope>NUCLEOTIDE SEQUENCE [LARGE SCALE GENOMIC DNA]</scope>
    <source>
        <strain evidence="20">Shaxun</strain>
        <tissue evidence="20">Muscle</tissue>
    </source>
</reference>
<gene>
    <name evidence="20" type="ORF">BSL78_02570</name>
</gene>
<dbReference type="InterPro" id="IPR006068">
    <property type="entry name" value="ATPase_P-typ_cation-transptr_C"/>
</dbReference>
<comment type="catalytic activity">
    <reaction evidence="16">
        <text>Ca(2+)(in) + ATP + H2O = Ca(2+)(out) + ADP + phosphate + H(+)</text>
        <dbReference type="Rhea" id="RHEA:18105"/>
        <dbReference type="ChEBI" id="CHEBI:15377"/>
        <dbReference type="ChEBI" id="CHEBI:15378"/>
        <dbReference type="ChEBI" id="CHEBI:29108"/>
        <dbReference type="ChEBI" id="CHEBI:30616"/>
        <dbReference type="ChEBI" id="CHEBI:43474"/>
        <dbReference type="ChEBI" id="CHEBI:456216"/>
        <dbReference type="EC" id="7.2.2.10"/>
    </reaction>
    <physiologicalReaction direction="left-to-right" evidence="16">
        <dbReference type="Rhea" id="RHEA:18106"/>
    </physiologicalReaction>
</comment>
<dbReference type="SUPFAM" id="SSF81660">
    <property type="entry name" value="Metal cation-transporting ATPase, ATP-binding domain N"/>
    <property type="match status" value="1"/>
</dbReference>
<dbReference type="NCBIfam" id="TIGR01522">
    <property type="entry name" value="ATPase-IIA2_Ca"/>
    <property type="match status" value="1"/>
</dbReference>
<dbReference type="Gene3D" id="2.70.150.10">
    <property type="entry name" value="Calcium-transporting ATPase, cytoplasmic transduction domain A"/>
    <property type="match status" value="1"/>
</dbReference>
<dbReference type="PROSITE" id="PS00154">
    <property type="entry name" value="ATPASE_E1_E2"/>
    <property type="match status" value="1"/>
</dbReference>
<comment type="subcellular location">
    <subcellularLocation>
        <location evidence="1">Golgi apparatus</location>
        <location evidence="1">trans-Golgi network membrane</location>
        <topology evidence="1">Multi-pass membrane protein</topology>
    </subcellularLocation>
    <subcellularLocation>
        <location evidence="18">Membrane</location>
        <topology evidence="18">Multi-pass membrane protein</topology>
    </subcellularLocation>
</comment>
<dbReference type="SUPFAM" id="SSF81665">
    <property type="entry name" value="Calcium ATPase, transmembrane domain M"/>
    <property type="match status" value="1"/>
</dbReference>
<evidence type="ECO:0000256" key="5">
    <source>
        <dbReference type="ARBA" id="ARBA00022692"/>
    </source>
</evidence>
<dbReference type="EMBL" id="MRZV01000055">
    <property type="protein sequence ID" value="PIK60461.1"/>
    <property type="molecule type" value="Genomic_DNA"/>
</dbReference>
<evidence type="ECO:0000256" key="1">
    <source>
        <dbReference type="ARBA" id="ARBA00004166"/>
    </source>
</evidence>
<dbReference type="InterPro" id="IPR006413">
    <property type="entry name" value="P-type_ATPase_IIA_PMR1"/>
</dbReference>
<evidence type="ECO:0000256" key="2">
    <source>
        <dbReference type="ARBA" id="ARBA00005675"/>
    </source>
</evidence>
<dbReference type="Gene3D" id="3.40.50.1000">
    <property type="entry name" value="HAD superfamily/HAD-like"/>
    <property type="match status" value="1"/>
</dbReference>
<dbReference type="InterPro" id="IPR018303">
    <property type="entry name" value="ATPase_P-typ_P_site"/>
</dbReference>
<sequence>MNELKLEDCSELIILIVNLVKEVGCVAQTDTDIPANENTCVLPGILKQFRCIAHEVQYVCGCESVLLHTSSLINVSCITWHGHNAAIQVSRRCRPHLDGRYQTQARSDLDNGLSSREAERRLMVHGYNDFEIAKEDPLWKKYLEQFKDPLIMLLLASAVVSILMGQLDDAFSITIAIVIVVTVAFVQEYRSEKSLEKLTKLVPPTCHCIRDGALSDFLARDLVPGDTVTVRVGDRVPGDMRLFEAHDLAIDESSFTGETKASYKTTNVQPDKSKKRSTQKNVAYMGTLVTNGHGKGIVIATGEKSEFGTKDTPPAEYGDSRQAVIIVFILYHWLHHVTRMDAESQTHRHVHHWSQSCCCCYTEGLPIVVTVTLALGVMRMAKRNVIVKKLPIVETLGCANVICSDKTGTLTKNEMTVTSIFTSDGIQAEVSGIGYNGVGYVTAKGSTVDARSFPSIGKIVEAGCVCNNAELKDGLLYGQPTEGALLSLAAKMGLGHLRDFYFRETEHSFSSENKWMAVRCGRRLSHAPPPEPPVYFMKGALEKVLEKCRWFNNGDSILPLSPKEEKLYQEESREMGFSGLRVLALASGGDLEEMTFLGLVGILDPPREGVKESVSTLLSNGVQVKMLTGDSEETAAAVGSRLGIYTQGSATCSGSELEKMDVKRLAHIISNVAIFYRVRPKDKLKIVKALQSTGQIVAMTGDGVNDAVALKTADIGIAMGITGTDVSKEAADMILVNDDFTTILSAIEEGKSIFYNIKNFVRFQLSTSIAALTLITLSTMLKFPNPLNAMQILWINIIMDGPPAQSLGVEPVDKDVVHRPPRRVLEPMITRPLVINVLISAFIIVCGTLWVFWREMQDNMITPRDTTMTFTCFVFFDMFNALSSRSQTKSIFNIGFFTNKMFLYAVGGSIMGQLLVIYFPPLQKVFVTEALFASDLVMLVALTSSVFFISEIKKWLQRMTERKIAIQRDYYDYV</sequence>
<comment type="function">
    <text evidence="18">Catalyzes the hydrolysis of ATP coupled with the transport of calcium.</text>
</comment>
<accession>A0A2G8LJP0</accession>
<keyword evidence="15 18" id="KW-0472">Membrane</keyword>
<dbReference type="InterPro" id="IPR059000">
    <property type="entry name" value="ATPase_P-type_domA"/>
</dbReference>
<dbReference type="InterPro" id="IPR023214">
    <property type="entry name" value="HAD_sf"/>
</dbReference>
<keyword evidence="7 18" id="KW-0547">Nucleotide-binding</keyword>
<dbReference type="InterPro" id="IPR023299">
    <property type="entry name" value="ATPase_P-typ_cyto_dom_N"/>
</dbReference>
<evidence type="ECO:0000256" key="11">
    <source>
        <dbReference type="ARBA" id="ARBA00022967"/>
    </source>
</evidence>
<dbReference type="Proteomes" id="UP000230750">
    <property type="component" value="Unassembled WGS sequence"/>
</dbReference>
<dbReference type="FunFam" id="3.40.1110.10:FF:000006">
    <property type="entry name" value="Calcium-transporting ATPase"/>
    <property type="match status" value="1"/>
</dbReference>
<evidence type="ECO:0000256" key="16">
    <source>
        <dbReference type="ARBA" id="ARBA00047282"/>
    </source>
</evidence>
<feature type="domain" description="Cation-transporting P-type ATPase N-terminal" evidence="19">
    <location>
        <begin position="93"/>
        <end position="166"/>
    </location>
</feature>
<dbReference type="SMART" id="SM00831">
    <property type="entry name" value="Cation_ATPase_N"/>
    <property type="match status" value="1"/>
</dbReference>
<dbReference type="EC" id="7.2.2.10" evidence="18"/>
<evidence type="ECO:0000256" key="6">
    <source>
        <dbReference type="ARBA" id="ARBA00022723"/>
    </source>
</evidence>
<dbReference type="PANTHER" id="PTHR42861">
    <property type="entry name" value="CALCIUM-TRANSPORTING ATPASE"/>
    <property type="match status" value="1"/>
</dbReference>
<keyword evidence="12 18" id="KW-1133">Transmembrane helix</keyword>
<dbReference type="SFLD" id="SFLDS00003">
    <property type="entry name" value="Haloacid_Dehalogenase"/>
    <property type="match status" value="1"/>
</dbReference>
<dbReference type="Gene3D" id="1.20.1110.10">
    <property type="entry name" value="Calcium-transporting ATPase, transmembrane domain"/>
    <property type="match status" value="1"/>
</dbReference>
<evidence type="ECO:0000256" key="9">
    <source>
        <dbReference type="ARBA" id="ARBA00022840"/>
    </source>
</evidence>
<dbReference type="PRINTS" id="PR00120">
    <property type="entry name" value="HATPASE"/>
</dbReference>